<proteinExistence type="predicted"/>
<protein>
    <submittedName>
        <fullName evidence="2">Helix-turn-helix domain-containing protein</fullName>
    </submittedName>
</protein>
<accession>A0A4Q7AQJ3</accession>
<dbReference type="AlphaFoldDB" id="A0A4Q7AQJ3"/>
<dbReference type="GO" id="GO:0003677">
    <property type="term" value="F:DNA binding"/>
    <property type="evidence" value="ECO:0007669"/>
    <property type="project" value="InterPro"/>
</dbReference>
<evidence type="ECO:0000313" key="3">
    <source>
        <dbReference type="Proteomes" id="UP000293483"/>
    </source>
</evidence>
<dbReference type="SUPFAM" id="SSF47413">
    <property type="entry name" value="lambda repressor-like DNA-binding domains"/>
    <property type="match status" value="1"/>
</dbReference>
<evidence type="ECO:0000259" key="1">
    <source>
        <dbReference type="Pfam" id="PF01381"/>
    </source>
</evidence>
<feature type="domain" description="HTH cro/C1-type" evidence="1">
    <location>
        <begin position="12"/>
        <end position="38"/>
    </location>
</feature>
<dbReference type="Proteomes" id="UP000293483">
    <property type="component" value="Unassembled WGS sequence"/>
</dbReference>
<dbReference type="Gene3D" id="1.10.260.40">
    <property type="entry name" value="lambda repressor-like DNA-binding domains"/>
    <property type="match status" value="1"/>
</dbReference>
<evidence type="ECO:0000313" key="2">
    <source>
        <dbReference type="EMBL" id="RZG64344.1"/>
    </source>
</evidence>
<dbReference type="InterPro" id="IPR010982">
    <property type="entry name" value="Lambda_DNA-bd_dom_sf"/>
</dbReference>
<organism evidence="2 3">
    <name type="scientific">Acinetobacter bouvetii</name>
    <dbReference type="NCBI Taxonomy" id="202951"/>
    <lineage>
        <taxon>Bacteria</taxon>
        <taxon>Pseudomonadati</taxon>
        <taxon>Pseudomonadota</taxon>
        <taxon>Gammaproteobacteria</taxon>
        <taxon>Moraxellales</taxon>
        <taxon>Moraxellaceae</taxon>
        <taxon>Acinetobacter</taxon>
    </lineage>
</organism>
<comment type="caution">
    <text evidence="2">The sequence shown here is derived from an EMBL/GenBank/DDBJ whole genome shotgun (WGS) entry which is preliminary data.</text>
</comment>
<dbReference type="RefSeq" id="WP_130148282.1">
    <property type="nucleotide sequence ID" value="NZ_SGSU01000024.1"/>
</dbReference>
<dbReference type="Pfam" id="PF01381">
    <property type="entry name" value="HTH_3"/>
    <property type="match status" value="1"/>
</dbReference>
<name>A0A4Q7AQJ3_9GAMM</name>
<sequence length="63" mass="7092">MNIKEKILFLRNQGLTQTEIKSRTGISQSSVSKIENDEQFDVSYSKGVALDHLVNKVKATKKP</sequence>
<dbReference type="InterPro" id="IPR001387">
    <property type="entry name" value="Cro/C1-type_HTH"/>
</dbReference>
<dbReference type="CDD" id="cd00093">
    <property type="entry name" value="HTH_XRE"/>
    <property type="match status" value="1"/>
</dbReference>
<dbReference type="EMBL" id="SGSU01000024">
    <property type="protein sequence ID" value="RZG64344.1"/>
    <property type="molecule type" value="Genomic_DNA"/>
</dbReference>
<reference evidence="2 3" key="1">
    <citation type="submission" date="2019-02" db="EMBL/GenBank/DDBJ databases">
        <title>The Batch Genome Submission of Acinetobacter spp. strains.</title>
        <authorList>
            <person name="Qin J."/>
            <person name="Hu Y."/>
            <person name="Ye H."/>
            <person name="Wei L."/>
            <person name="Feng Y."/>
            <person name="Zong Z."/>
        </authorList>
    </citation>
    <scope>NUCLEOTIDE SEQUENCE [LARGE SCALE GENOMIC DNA]</scope>
    <source>
        <strain evidence="2 3">WCHABo060081</strain>
    </source>
</reference>
<gene>
    <name evidence="2" type="ORF">EXE25_16870</name>
</gene>